<name>A0A167N4U4_9GAMM</name>
<sequence>MDKAIEFSRGNIVALVLFFHYGHVYMLESNYSKQWQTLSFLPSVLMKAKCKYLMNLRGARLGWNVK</sequence>
<evidence type="ECO:0000313" key="1">
    <source>
        <dbReference type="EMBL" id="KZN67505.1"/>
    </source>
</evidence>
<evidence type="ECO:0000313" key="2">
    <source>
        <dbReference type="Proteomes" id="UP000076661"/>
    </source>
</evidence>
<protein>
    <submittedName>
        <fullName evidence="1">Uncharacterized protein</fullName>
    </submittedName>
</protein>
<dbReference type="AlphaFoldDB" id="A0A167N4U4"/>
<dbReference type="Proteomes" id="UP000076661">
    <property type="component" value="Unassembled WGS sequence"/>
</dbReference>
<dbReference type="PATRIC" id="fig|1365257.3.peg.1941"/>
<dbReference type="EMBL" id="AUXX01000012">
    <property type="protein sequence ID" value="KZN67505.1"/>
    <property type="molecule type" value="Genomic_DNA"/>
</dbReference>
<proteinExistence type="predicted"/>
<reference evidence="1 2" key="1">
    <citation type="submission" date="2013-07" db="EMBL/GenBank/DDBJ databases">
        <title>Comparative Genomic and Metabolomic Analysis of Twelve Strains of Pseudoalteromonas luteoviolacea.</title>
        <authorList>
            <person name="Vynne N.G."/>
            <person name="Mansson M."/>
            <person name="Gram L."/>
        </authorList>
    </citation>
    <scope>NUCLEOTIDE SEQUENCE [LARGE SCALE GENOMIC DNA]</scope>
    <source>
        <strain evidence="1 2">S4060-1</strain>
    </source>
</reference>
<comment type="caution">
    <text evidence="1">The sequence shown here is derived from an EMBL/GenBank/DDBJ whole genome shotgun (WGS) entry which is preliminary data.</text>
</comment>
<gene>
    <name evidence="1" type="ORF">N478_01775</name>
</gene>
<organism evidence="1 2">
    <name type="scientific">Pseudoalteromonas luteoviolacea S4060-1</name>
    <dbReference type="NCBI Taxonomy" id="1365257"/>
    <lineage>
        <taxon>Bacteria</taxon>
        <taxon>Pseudomonadati</taxon>
        <taxon>Pseudomonadota</taxon>
        <taxon>Gammaproteobacteria</taxon>
        <taxon>Alteromonadales</taxon>
        <taxon>Pseudoalteromonadaceae</taxon>
        <taxon>Pseudoalteromonas</taxon>
    </lineage>
</organism>
<accession>A0A167N4U4</accession>